<dbReference type="PROSITE" id="PS00122">
    <property type="entry name" value="CARBOXYLESTERASE_B_1"/>
    <property type="match status" value="1"/>
</dbReference>
<keyword evidence="5" id="KW-1015">Disulfide bond</keyword>
<dbReference type="PANTHER" id="PTHR11559">
    <property type="entry name" value="CARBOXYLESTERASE"/>
    <property type="match status" value="1"/>
</dbReference>
<dbReference type="STRING" id="7375.A0A0L0CLK8"/>
<feature type="region of interest" description="Disordered" evidence="7">
    <location>
        <begin position="107"/>
        <end position="131"/>
    </location>
</feature>
<comment type="similarity">
    <text evidence="2">Belongs to the 'GDXG' lipolytic enzyme family.</text>
</comment>
<dbReference type="FunFam" id="3.40.50.1820:FF:000092">
    <property type="entry name" value="Carboxylic ester hydrolase"/>
    <property type="match status" value="1"/>
</dbReference>
<dbReference type="AlphaFoldDB" id="A0A0L0CLK8"/>
<evidence type="ECO:0000259" key="9">
    <source>
        <dbReference type="Pfam" id="PF00135"/>
    </source>
</evidence>
<feature type="transmembrane region" description="Helical" evidence="8">
    <location>
        <begin position="7"/>
        <end position="26"/>
    </location>
</feature>
<dbReference type="CDD" id="cd00312">
    <property type="entry name" value="Esterase_lipase"/>
    <property type="match status" value="1"/>
</dbReference>
<evidence type="ECO:0000256" key="4">
    <source>
        <dbReference type="ARBA" id="ARBA00022801"/>
    </source>
</evidence>
<dbReference type="InterPro" id="IPR029058">
    <property type="entry name" value="AB_hydrolase_fold"/>
</dbReference>
<evidence type="ECO:0000256" key="6">
    <source>
        <dbReference type="ARBA" id="ARBA00023180"/>
    </source>
</evidence>
<dbReference type="EMBL" id="JRES01000232">
    <property type="protein sequence ID" value="KNC33141.1"/>
    <property type="molecule type" value="Genomic_DNA"/>
</dbReference>
<evidence type="ECO:0000313" key="11">
    <source>
        <dbReference type="Proteomes" id="UP000037069"/>
    </source>
</evidence>
<dbReference type="InterPro" id="IPR002168">
    <property type="entry name" value="Lipase_GDXG_HIS_AS"/>
</dbReference>
<comment type="similarity">
    <text evidence="1">Belongs to the type-B carboxylesterase/lipase family.</text>
</comment>
<dbReference type="OrthoDB" id="19653at2759"/>
<dbReference type="Pfam" id="PF00135">
    <property type="entry name" value="COesterase"/>
    <property type="match status" value="1"/>
</dbReference>
<dbReference type="OMA" id="NPWAIAR"/>
<evidence type="ECO:0000256" key="5">
    <source>
        <dbReference type="ARBA" id="ARBA00023157"/>
    </source>
</evidence>
<dbReference type="SUPFAM" id="SSF53474">
    <property type="entry name" value="alpha/beta-Hydrolases"/>
    <property type="match status" value="1"/>
</dbReference>
<keyword evidence="4" id="KW-0378">Hydrolase</keyword>
<feature type="transmembrane region" description="Helical" evidence="8">
    <location>
        <begin position="80"/>
        <end position="103"/>
    </location>
</feature>
<dbReference type="InterPro" id="IPR019826">
    <property type="entry name" value="Carboxylesterase_B_AS"/>
</dbReference>
<organism evidence="10 11">
    <name type="scientific">Lucilia cuprina</name>
    <name type="common">Green bottle fly</name>
    <name type="synonym">Australian sheep blowfly</name>
    <dbReference type="NCBI Taxonomy" id="7375"/>
    <lineage>
        <taxon>Eukaryota</taxon>
        <taxon>Metazoa</taxon>
        <taxon>Ecdysozoa</taxon>
        <taxon>Arthropoda</taxon>
        <taxon>Hexapoda</taxon>
        <taxon>Insecta</taxon>
        <taxon>Pterygota</taxon>
        <taxon>Neoptera</taxon>
        <taxon>Endopterygota</taxon>
        <taxon>Diptera</taxon>
        <taxon>Brachycera</taxon>
        <taxon>Muscomorpha</taxon>
        <taxon>Oestroidea</taxon>
        <taxon>Calliphoridae</taxon>
        <taxon>Luciliinae</taxon>
        <taxon>Lucilia</taxon>
    </lineage>
</organism>
<dbReference type="GO" id="GO:0052689">
    <property type="term" value="F:carboxylic ester hydrolase activity"/>
    <property type="evidence" value="ECO:0007669"/>
    <property type="project" value="UniProtKB-KW"/>
</dbReference>
<gene>
    <name evidence="10" type="ORF">FF38_03647</name>
</gene>
<accession>A0A0L0CLK8</accession>
<reference evidence="10 11" key="1">
    <citation type="journal article" date="2015" name="Nat. Commun.">
        <title>Lucilia cuprina genome unlocks parasitic fly biology to underpin future interventions.</title>
        <authorList>
            <person name="Anstead C.A."/>
            <person name="Korhonen P.K."/>
            <person name="Young N.D."/>
            <person name="Hall R.S."/>
            <person name="Jex A.R."/>
            <person name="Murali S.C."/>
            <person name="Hughes D.S."/>
            <person name="Lee S.F."/>
            <person name="Perry T."/>
            <person name="Stroehlein A.J."/>
            <person name="Ansell B.R."/>
            <person name="Breugelmans B."/>
            <person name="Hofmann A."/>
            <person name="Qu J."/>
            <person name="Dugan S."/>
            <person name="Lee S.L."/>
            <person name="Chao H."/>
            <person name="Dinh H."/>
            <person name="Han Y."/>
            <person name="Doddapaneni H.V."/>
            <person name="Worley K.C."/>
            <person name="Muzny D.M."/>
            <person name="Ioannidis P."/>
            <person name="Waterhouse R.M."/>
            <person name="Zdobnov E.M."/>
            <person name="James P.J."/>
            <person name="Bagnall N.H."/>
            <person name="Kotze A.C."/>
            <person name="Gibbs R.A."/>
            <person name="Richards S."/>
            <person name="Batterham P."/>
            <person name="Gasser R.B."/>
        </authorList>
    </citation>
    <scope>NUCLEOTIDE SEQUENCE [LARGE SCALE GENOMIC DNA]</scope>
    <source>
        <strain evidence="10 11">LS</strain>
        <tissue evidence="10">Full body</tissue>
    </source>
</reference>
<protein>
    <recommendedName>
        <fullName evidence="9">Carboxylesterase type B domain-containing protein</fullName>
    </recommendedName>
</protein>
<comment type="caution">
    <text evidence="10">The sequence shown here is derived from an EMBL/GenBank/DDBJ whole genome shotgun (WGS) entry which is preliminary data.</text>
</comment>
<keyword evidence="8" id="KW-1133">Transmembrane helix</keyword>
<keyword evidence="6" id="KW-0325">Glycoprotein</keyword>
<evidence type="ECO:0000256" key="1">
    <source>
        <dbReference type="ARBA" id="ARBA00005964"/>
    </source>
</evidence>
<dbReference type="Proteomes" id="UP000037069">
    <property type="component" value="Unassembled WGS sequence"/>
</dbReference>
<dbReference type="InterPro" id="IPR050309">
    <property type="entry name" value="Type-B_Carboxylest/Lipase"/>
</dbReference>
<proteinExistence type="inferred from homology"/>
<dbReference type="PROSITE" id="PS01173">
    <property type="entry name" value="LIPASE_GDXG_HIS"/>
    <property type="match status" value="1"/>
</dbReference>
<feature type="domain" description="Carboxylesterase type B" evidence="9">
    <location>
        <begin position="293"/>
        <end position="832"/>
    </location>
</feature>
<dbReference type="InterPro" id="IPR002018">
    <property type="entry name" value="CarbesteraseB"/>
</dbReference>
<keyword evidence="8" id="KW-0812">Transmembrane</keyword>
<evidence type="ECO:0000256" key="8">
    <source>
        <dbReference type="SAM" id="Phobius"/>
    </source>
</evidence>
<keyword evidence="11" id="KW-1185">Reference proteome</keyword>
<evidence type="ECO:0000256" key="2">
    <source>
        <dbReference type="ARBA" id="ARBA00010515"/>
    </source>
</evidence>
<keyword evidence="8" id="KW-0472">Membrane</keyword>
<evidence type="ECO:0000256" key="3">
    <source>
        <dbReference type="ARBA" id="ARBA00022487"/>
    </source>
</evidence>
<keyword evidence="3" id="KW-0719">Serine esterase</keyword>
<evidence type="ECO:0000256" key="7">
    <source>
        <dbReference type="SAM" id="MobiDB-lite"/>
    </source>
</evidence>
<dbReference type="Gene3D" id="3.40.50.1820">
    <property type="entry name" value="alpha/beta hydrolase"/>
    <property type="match status" value="1"/>
</dbReference>
<sequence>MLFCKPCGSGIILTLLTFVLVCIIGIPESTSIAIAPSTFGTAIARAGKFSNTLKLFTLTLYNYNNNNNNKTMACRRSLEYVAALAAIAMALALIAFAISVTNLNRNNRNERKENNNNDANTTNRPQVTNNSETQLLIGTTTSNNLINSTLKSTDILSSTTTTTSTSTTTTTAATSTLSLLTSTEKNFHIALPTLKSVVTAVTSNNIIPVDDVIEVDDAVAVIDNKYGEFSTTTITSAIDPSTIEFVNFSISLQETTAWKTLTSHPNSLVQLLPSRAMRVVQEVVRSFRKDTQVVVTTSAGKVRGRFQKYRSGERGGYYSFKGIRYGQAPVGDRRFRAAEPEKSWSGIRDASREGNSCPHKNMILDTFKGNEDCLFINVFTAKLPKGEYNPQFPVMVWLHGGGYSFGSGNTFLYGPDYLVAENVVLVTLNYRLGPLGFLTAGPDAPGNQGLKDQILALKWVRDNIAAFGGDPNQVTVFGESAGASSVQMLLLSPLAKGLFQRAISESGSALNPWSMGENSVARAARLAANLGYVGANNTEDILEFLRRAPAMKLVEAAPTTLTEEDFRNNIGLPFVPVVEGYWNKEGEKNVYYEAPFITESPQESYRKQKFHKNIPYLTGYNTHEAMLFIRRLRKNPQLLQIIENDFERLVPHDLNVTDQRPRVSRDIRQFYLGSKQVGIESVDEMIALLTDLMFLQGIRRTARNHAKYGNAPVYMYRFSFDGALGLYKRMLGLQRPGVCHGDEMGYLFKFGFFNLSLDPKSMEVLVKNRMVRMWTNFAKYGNPTPQHIDDNLLTTTWQPINPNDVMQNLNYMDITTNLEMKTNPETERQQFWDYMYEHYNGNAM</sequence>
<name>A0A0L0CLK8_LUCCU</name>
<dbReference type="ESTHER" id="luccu-a0a0l0clk8">
    <property type="family name" value="Carb_B_Arthropoda"/>
</dbReference>
<evidence type="ECO:0000313" key="10">
    <source>
        <dbReference type="EMBL" id="KNC33141.1"/>
    </source>
</evidence>